<name>A0A147KM92_THECS</name>
<sequence>MRGLATLIVLVWLAIGALAAWQRGYFSTSEQNCASIGTTFVTVVAGPLNYMGANPQVDCGDLPEPSE</sequence>
<reference evidence="2" key="1">
    <citation type="journal article" date="2017" name="Acta Aliment.">
        <title>Plant polysaccharide degrading enzyme system of Thermpbifida cellulosilytica TB100 revealed by de novo genome project data.</title>
        <authorList>
            <person name="Toth A."/>
            <person name="Baka E."/>
            <person name="Luzics S."/>
            <person name="Bata-Vidacs I."/>
            <person name="Nagy I."/>
            <person name="Balint B."/>
            <person name="Herceg R."/>
            <person name="Olasz F."/>
            <person name="Wilk T."/>
            <person name="Nagy T."/>
            <person name="Kriszt B."/>
            <person name="Nagy I."/>
            <person name="Kukolya J."/>
        </authorList>
    </citation>
    <scope>NUCLEOTIDE SEQUENCE [LARGE SCALE GENOMIC DNA]</scope>
    <source>
        <strain evidence="2">TB100</strain>
    </source>
</reference>
<dbReference type="Proteomes" id="UP000074382">
    <property type="component" value="Unassembled WGS sequence"/>
</dbReference>
<evidence type="ECO:0000313" key="2">
    <source>
        <dbReference type="Proteomes" id="UP000074382"/>
    </source>
</evidence>
<dbReference type="STRING" id="665004.AC529_01785"/>
<dbReference type="RefSeq" id="WP_068753113.1">
    <property type="nucleotide sequence ID" value="NZ_KQ950180.1"/>
</dbReference>
<comment type="caution">
    <text evidence="1">The sequence shown here is derived from an EMBL/GenBank/DDBJ whole genome shotgun (WGS) entry which is preliminary data.</text>
</comment>
<gene>
    <name evidence="1" type="ORF">AC529_01785</name>
</gene>
<protein>
    <submittedName>
        <fullName evidence="1">Uncharacterized protein</fullName>
    </submittedName>
</protein>
<dbReference type="AlphaFoldDB" id="A0A147KM92"/>
<dbReference type="PATRIC" id="fig|665004.4.peg.304"/>
<evidence type="ECO:0000313" key="1">
    <source>
        <dbReference type="EMBL" id="KUP98351.1"/>
    </source>
</evidence>
<dbReference type="EMBL" id="LGEM01000011">
    <property type="protein sequence ID" value="KUP98351.1"/>
    <property type="molecule type" value="Genomic_DNA"/>
</dbReference>
<proteinExistence type="predicted"/>
<organism evidence="1 2">
    <name type="scientific">Thermobifida cellulosilytica TB100</name>
    <dbReference type="NCBI Taxonomy" id="665004"/>
    <lineage>
        <taxon>Bacteria</taxon>
        <taxon>Bacillati</taxon>
        <taxon>Actinomycetota</taxon>
        <taxon>Actinomycetes</taxon>
        <taxon>Streptosporangiales</taxon>
        <taxon>Nocardiopsidaceae</taxon>
        <taxon>Thermobifida</taxon>
    </lineage>
</organism>
<keyword evidence="2" id="KW-1185">Reference proteome</keyword>
<dbReference type="OrthoDB" id="4950701at2"/>
<accession>A0A147KM92</accession>